<keyword evidence="1" id="KW-0862">Zinc</keyword>
<dbReference type="InterPro" id="IPR001878">
    <property type="entry name" value="Znf_CCHC"/>
</dbReference>
<dbReference type="Proteomes" id="UP000323000">
    <property type="component" value="Chromosome 1"/>
</dbReference>
<dbReference type="OrthoDB" id="2219495at2759"/>
<evidence type="ECO:0000256" key="1">
    <source>
        <dbReference type="PROSITE-ProRule" id="PRU00047"/>
    </source>
</evidence>
<keyword evidence="1" id="KW-0863">Zinc-finger</keyword>
<feature type="compositionally biased region" description="Basic and acidic residues" evidence="2">
    <location>
        <begin position="281"/>
        <end position="291"/>
    </location>
</feature>
<feature type="region of interest" description="Disordered" evidence="2">
    <location>
        <begin position="268"/>
        <end position="291"/>
    </location>
</feature>
<dbReference type="AlphaFoldDB" id="A0A5C7IT66"/>
<dbReference type="GO" id="GO:0003676">
    <property type="term" value="F:nucleic acid binding"/>
    <property type="evidence" value="ECO:0007669"/>
    <property type="project" value="InterPro"/>
</dbReference>
<dbReference type="GO" id="GO:0008270">
    <property type="term" value="F:zinc ion binding"/>
    <property type="evidence" value="ECO:0007669"/>
    <property type="project" value="UniProtKB-KW"/>
</dbReference>
<gene>
    <name evidence="4" type="ORF">EZV62_000603</name>
</gene>
<dbReference type="PANTHER" id="PTHR31286">
    <property type="entry name" value="GLYCINE-RICH CELL WALL STRUCTURAL PROTEIN 1.8-LIKE"/>
    <property type="match status" value="1"/>
</dbReference>
<feature type="domain" description="CCHC-type" evidence="3">
    <location>
        <begin position="185"/>
        <end position="200"/>
    </location>
</feature>
<reference evidence="5" key="1">
    <citation type="journal article" date="2019" name="Gigascience">
        <title>De novo genome assembly of the endangered Acer yangbiense, a plant species with extremely small populations endemic to Yunnan Province, China.</title>
        <authorList>
            <person name="Yang J."/>
            <person name="Wariss H.M."/>
            <person name="Tao L."/>
            <person name="Zhang R."/>
            <person name="Yun Q."/>
            <person name="Hollingsworth P."/>
            <person name="Dao Z."/>
            <person name="Luo G."/>
            <person name="Guo H."/>
            <person name="Ma Y."/>
            <person name="Sun W."/>
        </authorList>
    </citation>
    <scope>NUCLEOTIDE SEQUENCE [LARGE SCALE GENOMIC DNA]</scope>
    <source>
        <strain evidence="5">cv. Malutang</strain>
    </source>
</reference>
<evidence type="ECO:0000313" key="4">
    <source>
        <dbReference type="EMBL" id="TXG72024.1"/>
    </source>
</evidence>
<dbReference type="PROSITE" id="PS50158">
    <property type="entry name" value="ZF_CCHC"/>
    <property type="match status" value="1"/>
</dbReference>
<dbReference type="InterPro" id="IPR025836">
    <property type="entry name" value="Zn_knuckle_CX2CX4HX4C"/>
</dbReference>
<sequence>MGAEEIDKLYASMSLTEREGPVRRLQADEGFLFTDCGDLEGPRGVEIEVISTNIYAFHFQSFDDRKRVLMGGPWSFDGALIVLEEPEGKGAINSLLFNSVDFWVQISNVPMICMTKDIGKFLGSIIGEVREVDVGPLGDCLGKFMRVRVAVEVDTPLRRFLRVDVLGDGEETVMPIQYERLPSFCFLCGLVGHSVRECTSSGEDGLRKGSGMVYGAWLRATAPLVQYGRGNWGGHVDRRNQGAFRRDPNVGHQTGEFNQRSWVKSGNARVPEGSLNLNSDTSRDPRPADKGKKVMIGMDVDFVFSSEKEKSPVKKGTDLIGKPNQGLVNGMLRVGDVGALDGPVGPSILETGVGQPIGRPVQGVVELDRYTVTQPVRFSGVGSGSQNVLLSDEGIGPTMESVISQPCSGVSGPAGRKWKRAARNLSLVSPHELNGVICSKRQILPVEVIFNGDAKKPKFDAFSEYNISFQDMFLFYSRSLGSFDLELLCTVWWRNWFWRNQKLHNNRVASMESAVGWAASFL</sequence>
<proteinExistence type="predicted"/>
<dbReference type="EMBL" id="VAHF01000001">
    <property type="protein sequence ID" value="TXG72024.1"/>
    <property type="molecule type" value="Genomic_DNA"/>
</dbReference>
<dbReference type="Pfam" id="PF14392">
    <property type="entry name" value="zf-CCHC_4"/>
    <property type="match status" value="1"/>
</dbReference>
<organism evidence="4 5">
    <name type="scientific">Acer yangbiense</name>
    <dbReference type="NCBI Taxonomy" id="1000413"/>
    <lineage>
        <taxon>Eukaryota</taxon>
        <taxon>Viridiplantae</taxon>
        <taxon>Streptophyta</taxon>
        <taxon>Embryophyta</taxon>
        <taxon>Tracheophyta</taxon>
        <taxon>Spermatophyta</taxon>
        <taxon>Magnoliopsida</taxon>
        <taxon>eudicotyledons</taxon>
        <taxon>Gunneridae</taxon>
        <taxon>Pentapetalae</taxon>
        <taxon>rosids</taxon>
        <taxon>malvids</taxon>
        <taxon>Sapindales</taxon>
        <taxon>Sapindaceae</taxon>
        <taxon>Hippocastanoideae</taxon>
        <taxon>Acereae</taxon>
        <taxon>Acer</taxon>
    </lineage>
</organism>
<dbReference type="PANTHER" id="PTHR31286:SF167">
    <property type="entry name" value="OS09G0268800 PROTEIN"/>
    <property type="match status" value="1"/>
</dbReference>
<name>A0A5C7IT66_9ROSI</name>
<accession>A0A5C7IT66</accession>
<keyword evidence="5" id="KW-1185">Reference proteome</keyword>
<dbReference type="InterPro" id="IPR040256">
    <property type="entry name" value="At4g02000-like"/>
</dbReference>
<keyword evidence="1" id="KW-0479">Metal-binding</keyword>
<protein>
    <recommendedName>
        <fullName evidence="3">CCHC-type domain-containing protein</fullName>
    </recommendedName>
</protein>
<evidence type="ECO:0000256" key="2">
    <source>
        <dbReference type="SAM" id="MobiDB-lite"/>
    </source>
</evidence>
<comment type="caution">
    <text evidence="4">The sequence shown here is derived from an EMBL/GenBank/DDBJ whole genome shotgun (WGS) entry which is preliminary data.</text>
</comment>
<evidence type="ECO:0000313" key="5">
    <source>
        <dbReference type="Proteomes" id="UP000323000"/>
    </source>
</evidence>
<evidence type="ECO:0000259" key="3">
    <source>
        <dbReference type="PROSITE" id="PS50158"/>
    </source>
</evidence>